<accession>A0A0D2PGE6</accession>
<dbReference type="AlphaFoldDB" id="A0A0D2PGE6"/>
<evidence type="ECO:0000313" key="2">
    <source>
        <dbReference type="Proteomes" id="UP000054270"/>
    </source>
</evidence>
<gene>
    <name evidence="1" type="ORF">HYPSUDRAFT_866417</name>
</gene>
<name>A0A0D2PGE6_HYPSF</name>
<protein>
    <submittedName>
        <fullName evidence="1">Uncharacterized protein</fullName>
    </submittedName>
</protein>
<evidence type="ECO:0000313" key="1">
    <source>
        <dbReference type="EMBL" id="KJA27626.1"/>
    </source>
</evidence>
<reference evidence="2" key="1">
    <citation type="submission" date="2014-04" db="EMBL/GenBank/DDBJ databases">
        <title>Evolutionary Origins and Diversification of the Mycorrhizal Mutualists.</title>
        <authorList>
            <consortium name="DOE Joint Genome Institute"/>
            <consortium name="Mycorrhizal Genomics Consortium"/>
            <person name="Kohler A."/>
            <person name="Kuo A."/>
            <person name="Nagy L.G."/>
            <person name="Floudas D."/>
            <person name="Copeland A."/>
            <person name="Barry K.W."/>
            <person name="Cichocki N."/>
            <person name="Veneault-Fourrey C."/>
            <person name="LaButti K."/>
            <person name="Lindquist E.A."/>
            <person name="Lipzen A."/>
            <person name="Lundell T."/>
            <person name="Morin E."/>
            <person name="Murat C."/>
            <person name="Riley R."/>
            <person name="Ohm R."/>
            <person name="Sun H."/>
            <person name="Tunlid A."/>
            <person name="Henrissat B."/>
            <person name="Grigoriev I.V."/>
            <person name="Hibbett D.S."/>
            <person name="Martin F."/>
        </authorList>
    </citation>
    <scope>NUCLEOTIDE SEQUENCE [LARGE SCALE GENOMIC DNA]</scope>
    <source>
        <strain evidence="2">FD-334 SS-4</strain>
    </source>
</reference>
<proteinExistence type="predicted"/>
<dbReference type="EMBL" id="KN817523">
    <property type="protein sequence ID" value="KJA27626.1"/>
    <property type="molecule type" value="Genomic_DNA"/>
</dbReference>
<organism evidence="1 2">
    <name type="scientific">Hypholoma sublateritium (strain FD-334 SS-4)</name>
    <dbReference type="NCBI Taxonomy" id="945553"/>
    <lineage>
        <taxon>Eukaryota</taxon>
        <taxon>Fungi</taxon>
        <taxon>Dikarya</taxon>
        <taxon>Basidiomycota</taxon>
        <taxon>Agaricomycotina</taxon>
        <taxon>Agaricomycetes</taxon>
        <taxon>Agaricomycetidae</taxon>
        <taxon>Agaricales</taxon>
        <taxon>Agaricineae</taxon>
        <taxon>Strophariaceae</taxon>
        <taxon>Hypholoma</taxon>
    </lineage>
</organism>
<keyword evidence="2" id="KW-1185">Reference proteome</keyword>
<dbReference type="Proteomes" id="UP000054270">
    <property type="component" value="Unassembled WGS sequence"/>
</dbReference>
<sequence>MVQVIGYRFNGPNLCRLAKGMLGEDCTHFLAALGLLIEEFEERPDGFRIEAIPPPLDDPLNEDANIIFIIWVSEKRENIPFKRVRRRPRMQEAKDFLRAKGFSEIDEWRLIRTYLD</sequence>